<dbReference type="STRING" id="71717.A0A4Y7TI88"/>
<protein>
    <submittedName>
        <fullName evidence="2">Uncharacterized protein</fullName>
    </submittedName>
</protein>
<accession>A0A4Y7TI88</accession>
<comment type="caution">
    <text evidence="2">The sequence shown here is derived from an EMBL/GenBank/DDBJ whole genome shotgun (WGS) entry which is preliminary data.</text>
</comment>
<gene>
    <name evidence="2" type="ORF">FA13DRAFT_197818</name>
</gene>
<name>A0A4Y7TI88_COPMI</name>
<dbReference type="OrthoDB" id="3267422at2759"/>
<keyword evidence="1" id="KW-1133">Transmembrane helix</keyword>
<evidence type="ECO:0000313" key="2">
    <source>
        <dbReference type="EMBL" id="TEB33272.1"/>
    </source>
</evidence>
<evidence type="ECO:0000313" key="3">
    <source>
        <dbReference type="Proteomes" id="UP000298030"/>
    </source>
</evidence>
<keyword evidence="1" id="KW-0812">Transmembrane</keyword>
<sequence length="322" mass="34868">MLKNLFQCTSRISLAISQGSSSSPFLVTSRLGICWLLGFHLISYVPLCSAQNQQNTTVPLDPDQGQVVYTPFYCNATRVEEDPESCAGGWYVAAHLWMLEITVTDLVLDADMHRPYIRSFLRQSGFSDGGLPIVTSVGQNPATGNILPQLFFRFRASRAFLNMDSSSNSTINVTISANNITIMNTIQSSLGTATIVNIPEDAITTMTLTLLPAPANPVPFSLFSVVITTPLNADSTSIFPTATLPAPMPVSTWFTQTTTTFATSTITMPSQPQPTTNRRRMIAQAVGITVGIGLGLTAIGVGAFFYWKKTPENSAYVEAECE</sequence>
<dbReference type="AlphaFoldDB" id="A0A4Y7TI88"/>
<proteinExistence type="predicted"/>
<dbReference type="Proteomes" id="UP000298030">
    <property type="component" value="Unassembled WGS sequence"/>
</dbReference>
<reference evidence="2 3" key="1">
    <citation type="journal article" date="2019" name="Nat. Ecol. Evol.">
        <title>Megaphylogeny resolves global patterns of mushroom evolution.</title>
        <authorList>
            <person name="Varga T."/>
            <person name="Krizsan K."/>
            <person name="Foldi C."/>
            <person name="Dima B."/>
            <person name="Sanchez-Garcia M."/>
            <person name="Sanchez-Ramirez S."/>
            <person name="Szollosi G.J."/>
            <person name="Szarkandi J.G."/>
            <person name="Papp V."/>
            <person name="Albert L."/>
            <person name="Andreopoulos W."/>
            <person name="Angelini C."/>
            <person name="Antonin V."/>
            <person name="Barry K.W."/>
            <person name="Bougher N.L."/>
            <person name="Buchanan P."/>
            <person name="Buyck B."/>
            <person name="Bense V."/>
            <person name="Catcheside P."/>
            <person name="Chovatia M."/>
            <person name="Cooper J."/>
            <person name="Damon W."/>
            <person name="Desjardin D."/>
            <person name="Finy P."/>
            <person name="Geml J."/>
            <person name="Haridas S."/>
            <person name="Hughes K."/>
            <person name="Justo A."/>
            <person name="Karasinski D."/>
            <person name="Kautmanova I."/>
            <person name="Kiss B."/>
            <person name="Kocsube S."/>
            <person name="Kotiranta H."/>
            <person name="LaButti K.M."/>
            <person name="Lechner B.E."/>
            <person name="Liimatainen K."/>
            <person name="Lipzen A."/>
            <person name="Lukacs Z."/>
            <person name="Mihaltcheva S."/>
            <person name="Morgado L.N."/>
            <person name="Niskanen T."/>
            <person name="Noordeloos M.E."/>
            <person name="Ohm R.A."/>
            <person name="Ortiz-Santana B."/>
            <person name="Ovrebo C."/>
            <person name="Racz N."/>
            <person name="Riley R."/>
            <person name="Savchenko A."/>
            <person name="Shiryaev A."/>
            <person name="Soop K."/>
            <person name="Spirin V."/>
            <person name="Szebenyi C."/>
            <person name="Tomsovsky M."/>
            <person name="Tulloss R.E."/>
            <person name="Uehling J."/>
            <person name="Grigoriev I.V."/>
            <person name="Vagvolgyi C."/>
            <person name="Papp T."/>
            <person name="Martin F.M."/>
            <person name="Miettinen O."/>
            <person name="Hibbett D.S."/>
            <person name="Nagy L.G."/>
        </authorList>
    </citation>
    <scope>NUCLEOTIDE SEQUENCE [LARGE SCALE GENOMIC DNA]</scope>
    <source>
        <strain evidence="2 3">FP101781</strain>
    </source>
</reference>
<feature type="transmembrane region" description="Helical" evidence="1">
    <location>
        <begin position="285"/>
        <end position="307"/>
    </location>
</feature>
<keyword evidence="3" id="KW-1185">Reference proteome</keyword>
<organism evidence="2 3">
    <name type="scientific">Coprinellus micaceus</name>
    <name type="common">Glistening ink-cap mushroom</name>
    <name type="synonym">Coprinus micaceus</name>
    <dbReference type="NCBI Taxonomy" id="71717"/>
    <lineage>
        <taxon>Eukaryota</taxon>
        <taxon>Fungi</taxon>
        <taxon>Dikarya</taxon>
        <taxon>Basidiomycota</taxon>
        <taxon>Agaricomycotina</taxon>
        <taxon>Agaricomycetes</taxon>
        <taxon>Agaricomycetidae</taxon>
        <taxon>Agaricales</taxon>
        <taxon>Agaricineae</taxon>
        <taxon>Psathyrellaceae</taxon>
        <taxon>Coprinellus</taxon>
    </lineage>
</organism>
<evidence type="ECO:0000256" key="1">
    <source>
        <dbReference type="SAM" id="Phobius"/>
    </source>
</evidence>
<keyword evidence="1" id="KW-0472">Membrane</keyword>
<dbReference type="EMBL" id="QPFP01000013">
    <property type="protein sequence ID" value="TEB33272.1"/>
    <property type="molecule type" value="Genomic_DNA"/>
</dbReference>